<dbReference type="GO" id="GO:0005524">
    <property type="term" value="F:ATP binding"/>
    <property type="evidence" value="ECO:0007669"/>
    <property type="project" value="UniProtKB-KW"/>
</dbReference>
<evidence type="ECO:0000313" key="14">
    <source>
        <dbReference type="Proteomes" id="UP000294746"/>
    </source>
</evidence>
<keyword evidence="14" id="KW-1185">Reference proteome</keyword>
<feature type="active site" description="For GATase activity" evidence="9">
    <location>
        <position position="2"/>
    </location>
</feature>
<dbReference type="NCBIfam" id="TIGR01536">
    <property type="entry name" value="asn_synth_AEB"/>
    <property type="match status" value="1"/>
</dbReference>
<evidence type="ECO:0000256" key="7">
    <source>
        <dbReference type="ARBA" id="ARBA00022962"/>
    </source>
</evidence>
<comment type="catalytic activity">
    <reaction evidence="8">
        <text>L-aspartate + L-glutamine + ATP + H2O = L-asparagine + L-glutamate + AMP + diphosphate + H(+)</text>
        <dbReference type="Rhea" id="RHEA:12228"/>
        <dbReference type="ChEBI" id="CHEBI:15377"/>
        <dbReference type="ChEBI" id="CHEBI:15378"/>
        <dbReference type="ChEBI" id="CHEBI:29985"/>
        <dbReference type="ChEBI" id="CHEBI:29991"/>
        <dbReference type="ChEBI" id="CHEBI:30616"/>
        <dbReference type="ChEBI" id="CHEBI:33019"/>
        <dbReference type="ChEBI" id="CHEBI:58048"/>
        <dbReference type="ChEBI" id="CHEBI:58359"/>
        <dbReference type="ChEBI" id="CHEBI:456215"/>
        <dbReference type="EC" id="6.3.5.4"/>
    </reaction>
</comment>
<feature type="binding site" evidence="10">
    <location>
        <begin position="377"/>
        <end position="378"/>
    </location>
    <ligand>
        <name>ATP</name>
        <dbReference type="ChEBI" id="CHEBI:30616"/>
    </ligand>
</feature>
<dbReference type="InterPro" id="IPR014729">
    <property type="entry name" value="Rossmann-like_a/b/a_fold"/>
</dbReference>
<dbReference type="Proteomes" id="UP000294746">
    <property type="component" value="Unassembled WGS sequence"/>
</dbReference>
<comment type="pathway">
    <text evidence="1">Amino-acid biosynthesis; L-asparagine biosynthesis; L-asparagine from L-aspartate (L-Gln route): step 1/1.</text>
</comment>
<keyword evidence="9" id="KW-0028">Amino-acid biosynthesis</keyword>
<keyword evidence="6 9" id="KW-0061">Asparagine biosynthesis</keyword>
<feature type="binding site" evidence="10">
    <location>
        <position position="102"/>
    </location>
    <ligand>
        <name>L-glutamine</name>
        <dbReference type="ChEBI" id="CHEBI:58359"/>
    </ligand>
</feature>
<dbReference type="RefSeq" id="WP_131847683.1">
    <property type="nucleotide sequence ID" value="NZ_SLXV01000003.1"/>
</dbReference>
<evidence type="ECO:0000313" key="13">
    <source>
        <dbReference type="EMBL" id="TCP70200.1"/>
    </source>
</evidence>
<dbReference type="GO" id="GO:0004066">
    <property type="term" value="F:asparagine synthase (glutamine-hydrolyzing) activity"/>
    <property type="evidence" value="ECO:0007669"/>
    <property type="project" value="UniProtKB-EC"/>
</dbReference>
<comment type="caution">
    <text evidence="13">The sequence shown here is derived from an EMBL/GenBank/DDBJ whole genome shotgun (WGS) entry which is preliminary data.</text>
</comment>
<evidence type="ECO:0000256" key="3">
    <source>
        <dbReference type="ARBA" id="ARBA00012737"/>
    </source>
</evidence>
<dbReference type="PANTHER" id="PTHR43284:SF1">
    <property type="entry name" value="ASPARAGINE SYNTHETASE"/>
    <property type="match status" value="1"/>
</dbReference>
<feature type="domain" description="Glutamine amidotransferase type-2" evidence="12">
    <location>
        <begin position="2"/>
        <end position="216"/>
    </location>
</feature>
<dbReference type="GO" id="GO:0006529">
    <property type="term" value="P:asparagine biosynthetic process"/>
    <property type="evidence" value="ECO:0007669"/>
    <property type="project" value="UniProtKB-KW"/>
</dbReference>
<keyword evidence="5 10" id="KW-0067">ATP-binding</keyword>
<evidence type="ECO:0000256" key="10">
    <source>
        <dbReference type="PIRSR" id="PIRSR001589-2"/>
    </source>
</evidence>
<organism evidence="13 14">
    <name type="scientific">Baia soyae</name>
    <dbReference type="NCBI Taxonomy" id="1544746"/>
    <lineage>
        <taxon>Bacteria</taxon>
        <taxon>Bacillati</taxon>
        <taxon>Bacillota</taxon>
        <taxon>Bacilli</taxon>
        <taxon>Bacillales</taxon>
        <taxon>Thermoactinomycetaceae</taxon>
        <taxon>Baia</taxon>
    </lineage>
</organism>
<dbReference type="Gene3D" id="3.40.50.620">
    <property type="entry name" value="HUPs"/>
    <property type="match status" value="1"/>
</dbReference>
<evidence type="ECO:0000256" key="2">
    <source>
        <dbReference type="ARBA" id="ARBA00005752"/>
    </source>
</evidence>
<dbReference type="InterPro" id="IPR033738">
    <property type="entry name" value="AsnB_N"/>
</dbReference>
<dbReference type="InterPro" id="IPR051786">
    <property type="entry name" value="ASN_synthetase/amidase"/>
</dbReference>
<dbReference type="InterPro" id="IPR001962">
    <property type="entry name" value="Asn_synthase"/>
</dbReference>
<dbReference type="AlphaFoldDB" id="A0A4R2S1I1"/>
<evidence type="ECO:0000256" key="6">
    <source>
        <dbReference type="ARBA" id="ARBA00022888"/>
    </source>
</evidence>
<dbReference type="OrthoDB" id="9763290at2"/>
<dbReference type="Pfam" id="PF00733">
    <property type="entry name" value="Asn_synthase"/>
    <property type="match status" value="1"/>
</dbReference>
<dbReference type="EC" id="6.3.5.4" evidence="3"/>
<dbReference type="PANTHER" id="PTHR43284">
    <property type="entry name" value="ASPARAGINE SYNTHETASE (GLUTAMINE-HYDROLYZING)"/>
    <property type="match status" value="1"/>
</dbReference>
<dbReference type="InterPro" id="IPR017932">
    <property type="entry name" value="GATase_2_dom"/>
</dbReference>
<keyword evidence="7 9" id="KW-0315">Glutamine amidotransferase</keyword>
<dbReference type="Pfam" id="PF13537">
    <property type="entry name" value="GATase_7"/>
    <property type="match status" value="1"/>
</dbReference>
<dbReference type="CDD" id="cd00712">
    <property type="entry name" value="AsnB"/>
    <property type="match status" value="1"/>
</dbReference>
<dbReference type="InterPro" id="IPR029055">
    <property type="entry name" value="Ntn_hydrolases_N"/>
</dbReference>
<dbReference type="GO" id="GO:0005829">
    <property type="term" value="C:cytosol"/>
    <property type="evidence" value="ECO:0007669"/>
    <property type="project" value="TreeGrafter"/>
</dbReference>
<feature type="site" description="Important for beta-aspartyl-AMP intermediate formation" evidence="11">
    <location>
        <position position="379"/>
    </location>
</feature>
<dbReference type="SUPFAM" id="SSF52402">
    <property type="entry name" value="Adenine nucleotide alpha hydrolases-like"/>
    <property type="match status" value="1"/>
</dbReference>
<evidence type="ECO:0000259" key="12">
    <source>
        <dbReference type="PROSITE" id="PS51278"/>
    </source>
</evidence>
<dbReference type="Gene3D" id="3.60.20.10">
    <property type="entry name" value="Glutamine Phosphoribosylpyrophosphate, subunit 1, domain 1"/>
    <property type="match status" value="1"/>
</dbReference>
<dbReference type="PIRSF" id="PIRSF001589">
    <property type="entry name" value="Asn_synthetase_glu-h"/>
    <property type="match status" value="1"/>
</dbReference>
<evidence type="ECO:0000256" key="9">
    <source>
        <dbReference type="PIRSR" id="PIRSR001589-1"/>
    </source>
</evidence>
<dbReference type="SUPFAM" id="SSF56235">
    <property type="entry name" value="N-terminal nucleophile aminohydrolases (Ntn hydrolases)"/>
    <property type="match status" value="1"/>
</dbReference>
<evidence type="ECO:0000256" key="1">
    <source>
        <dbReference type="ARBA" id="ARBA00005187"/>
    </source>
</evidence>
<evidence type="ECO:0000256" key="5">
    <source>
        <dbReference type="ARBA" id="ARBA00022840"/>
    </source>
</evidence>
<evidence type="ECO:0000256" key="4">
    <source>
        <dbReference type="ARBA" id="ARBA00022741"/>
    </source>
</evidence>
<comment type="similarity">
    <text evidence="2">Belongs to the asparagine synthetase family.</text>
</comment>
<dbReference type="CDD" id="cd01991">
    <property type="entry name" value="Asn_synthase_B_C"/>
    <property type="match status" value="1"/>
</dbReference>
<evidence type="ECO:0000256" key="11">
    <source>
        <dbReference type="PIRSR" id="PIRSR001589-3"/>
    </source>
</evidence>
<keyword evidence="4 10" id="KW-0547">Nucleotide-binding</keyword>
<sequence>MCGIVGWMNYEENLSYQTKIIDLMNKQHAERGPDSEGTWIGKHVALGHRRLSVMDPENGLQPMVKQFGNQQMVVTYNGELYNMAELRTELETLGYRFTTQCDTELLPAAYQEWGVDAPKRMNGIFAFAIWDELKQELYIARDRIGVKPLFYAHVKDTFVFGSEIKSLLQHPDIRPVIDEQGLAEVLMMGPARTPGEGVFRDIKELKPGHWLKISRQGIQIHPYWQLVSRPHEDDFETTITKVTELFESSVRRQLISDVPIGTMLSGGLDSSAISAVAAKVFREEDRGPLTTFSIDYQDNDQFFEQNEFQPNADSPWAQLMAEFLQSDHHVVYLNNQELIDYIPRALIARDFPGMADIDSSLMLFSREIKKDLTVCLSGECADEVFGGYPWFHREEMVQADIFPWARLTHERIPFIRKDVQNKIQPKEYVEMRYQQALEEVPRCDQDTPKEERMKELFYMNLTRWMPTLLDRKDRMSMAYGLEVRVPFCDHHLVEYVWNIPWEMKAHNGREKGLLRHALKGILPDEIIERKKSPYPKTHHPLYLQTMQKKVKELLLDKQAPIWDFLDHRVVQRFVRQDLQQKHLPWFGQLMNVPALLAYWLQFNQWLVHFQVQWR</sequence>
<evidence type="ECO:0000256" key="8">
    <source>
        <dbReference type="ARBA" id="ARBA00048741"/>
    </source>
</evidence>
<gene>
    <name evidence="13" type="ORF">EDD57_10313</name>
</gene>
<dbReference type="PROSITE" id="PS51278">
    <property type="entry name" value="GATASE_TYPE_2"/>
    <property type="match status" value="1"/>
</dbReference>
<name>A0A4R2S1I1_9BACL</name>
<dbReference type="EMBL" id="SLXV01000003">
    <property type="protein sequence ID" value="TCP70200.1"/>
    <property type="molecule type" value="Genomic_DNA"/>
</dbReference>
<proteinExistence type="inferred from homology"/>
<accession>A0A4R2S1I1</accession>
<feature type="binding site" evidence="10">
    <location>
        <position position="294"/>
    </location>
    <ligand>
        <name>ATP</name>
        <dbReference type="ChEBI" id="CHEBI:30616"/>
    </ligand>
</feature>
<reference evidence="13 14" key="1">
    <citation type="submission" date="2019-03" db="EMBL/GenBank/DDBJ databases">
        <title>Genomic Encyclopedia of Type Strains, Phase IV (KMG-IV): sequencing the most valuable type-strain genomes for metagenomic binning, comparative biology and taxonomic classification.</title>
        <authorList>
            <person name="Goeker M."/>
        </authorList>
    </citation>
    <scope>NUCLEOTIDE SEQUENCE [LARGE SCALE GENOMIC DNA]</scope>
    <source>
        <strain evidence="13 14">DSM 46831</strain>
    </source>
</reference>
<protein>
    <recommendedName>
        <fullName evidence="3">asparagine synthase (glutamine-hydrolyzing)</fullName>
        <ecNumber evidence="3">6.3.5.4</ecNumber>
    </recommendedName>
</protein>
<dbReference type="InterPro" id="IPR006426">
    <property type="entry name" value="Asn_synth_AEB"/>
</dbReference>